<keyword evidence="6" id="KW-1185">Reference proteome</keyword>
<dbReference type="InterPro" id="IPR035068">
    <property type="entry name" value="TldD/PmbA_N"/>
</dbReference>
<dbReference type="InterPro" id="IPR045569">
    <property type="entry name" value="Metalloprtase-TldD/E_C"/>
</dbReference>
<evidence type="ECO:0000259" key="4">
    <source>
        <dbReference type="Pfam" id="PF19290"/>
    </source>
</evidence>
<gene>
    <name evidence="5" type="primary">pmbA</name>
    <name evidence="5" type="ORF">O970_05215</name>
</gene>
<dbReference type="Proteomes" id="UP000506160">
    <property type="component" value="Unassembled WGS sequence"/>
</dbReference>
<evidence type="ECO:0000313" key="6">
    <source>
        <dbReference type="Proteomes" id="UP000506160"/>
    </source>
</evidence>
<reference evidence="5 6" key="1">
    <citation type="journal article" date="2014" name="Appl. Environ. Microbiol.">
        <title>Genomic features of a bumble bee symbiont reflect its host environment.</title>
        <authorList>
            <person name="Martinson V.G."/>
            <person name="Magoc T."/>
            <person name="Koch H."/>
            <person name="Salzberg S.L."/>
            <person name="Moran N.A."/>
        </authorList>
    </citation>
    <scope>NUCLEOTIDE SEQUENCE [LARGE SCALE GENOMIC DNA]</scope>
    <source>
        <strain evidence="5 6">Bimp</strain>
    </source>
</reference>
<evidence type="ECO:0000256" key="1">
    <source>
        <dbReference type="ARBA" id="ARBA00005836"/>
    </source>
</evidence>
<comment type="caution">
    <text evidence="5">The sequence shown here is derived from an EMBL/GenBank/DDBJ whole genome shotgun (WGS) entry which is preliminary data.</text>
</comment>
<dbReference type="Pfam" id="PF19290">
    <property type="entry name" value="PmbA_TldD_2nd"/>
    <property type="match status" value="1"/>
</dbReference>
<feature type="domain" description="Metalloprotease TldD/E central" evidence="4">
    <location>
        <begin position="125"/>
        <end position="230"/>
    </location>
</feature>
<proteinExistence type="inferred from homology"/>
<evidence type="ECO:0000313" key="5">
    <source>
        <dbReference type="EMBL" id="TEA27151.1"/>
    </source>
</evidence>
<dbReference type="GO" id="GO:0008237">
    <property type="term" value="F:metallopeptidase activity"/>
    <property type="evidence" value="ECO:0007669"/>
    <property type="project" value="UniProtKB-KW"/>
</dbReference>
<keyword evidence="5" id="KW-0482">Metalloprotease</keyword>
<feature type="domain" description="Metalloprotease TldD/E N-terminal" evidence="2">
    <location>
        <begin position="33"/>
        <end position="95"/>
    </location>
</feature>
<dbReference type="Pfam" id="PF01523">
    <property type="entry name" value="PmbA_TldD_1st"/>
    <property type="match status" value="1"/>
</dbReference>
<dbReference type="GO" id="GO:0005829">
    <property type="term" value="C:cytosol"/>
    <property type="evidence" value="ECO:0007669"/>
    <property type="project" value="TreeGrafter"/>
</dbReference>
<sequence length="446" mass="48278">MNKIKQDVIQQTERLSEAVEYALKESMQGAEAAEVAINQSTGINISTLNGKTENIEFNNDGALAITVYRQQRVGSASTHDLSPTAIKQTVKAALDIMQYTSQDPYSGIGDKALMAFNAPDLDLFYPDTLNVDEAMAKALVAERTALSHRQITGSDGCYYSSHYGIHVYGNSHGMLENYCASRYSLSCSVIGEHNGEMERNYAYTTARDSRDLLSPEWVGEQAAARTIARLGSRQIKTQQVPVLFSAEIASSLFGHLASAISGGAIYRESTFLLDAIGKTIFPSWLTINEDPHRLKGLGSAPFDSEGTRTIKQPIIDAGQLQTYLLSNYSARKLGLHSTGHAGGIHNWMVSSNGGNLNAMIKQMDKGLLVTSLMGQGVNIITGDYSRGASGFWIENGEIQFPVSQITIAGNLKQMFTNIIAIGNDIETRKAIQTGSILVDNMSVAGA</sequence>
<dbReference type="AlphaFoldDB" id="A0AB94ICK8"/>
<dbReference type="InterPro" id="IPR045570">
    <property type="entry name" value="Metalloprtase-TldD/E_cen_dom"/>
</dbReference>
<comment type="similarity">
    <text evidence="1">Belongs to the peptidase U62 family.</text>
</comment>
<dbReference type="PANTHER" id="PTHR43421">
    <property type="entry name" value="METALLOPROTEASE PMBA"/>
    <property type="match status" value="1"/>
</dbReference>
<keyword evidence="5" id="KW-0378">Hydrolase</keyword>
<dbReference type="InterPro" id="IPR036059">
    <property type="entry name" value="TldD/PmbA_sf"/>
</dbReference>
<keyword evidence="5" id="KW-0645">Protease</keyword>
<dbReference type="Pfam" id="PF19289">
    <property type="entry name" value="PmbA_TldD_3rd"/>
    <property type="match status" value="1"/>
</dbReference>
<name>A0AB94ICK8_9GAMM</name>
<organism evidence="5 6">
    <name type="scientific">Candidatus Schmidhempelia bombi str. Bimp</name>
    <dbReference type="NCBI Taxonomy" id="1387197"/>
    <lineage>
        <taxon>Bacteria</taxon>
        <taxon>Pseudomonadati</taxon>
        <taxon>Pseudomonadota</taxon>
        <taxon>Gammaproteobacteria</taxon>
        <taxon>Orbales</taxon>
        <taxon>Orbaceae</taxon>
        <taxon>Candidatus Schmidhempelia</taxon>
    </lineage>
</organism>
<dbReference type="EMBL" id="AWGA01000054">
    <property type="protein sequence ID" value="TEA27151.1"/>
    <property type="molecule type" value="Genomic_DNA"/>
</dbReference>
<accession>A0AB94ICK8</accession>
<evidence type="ECO:0000259" key="2">
    <source>
        <dbReference type="Pfam" id="PF01523"/>
    </source>
</evidence>
<dbReference type="NCBIfam" id="NF008268">
    <property type="entry name" value="PRK11040.1"/>
    <property type="match status" value="1"/>
</dbReference>
<protein>
    <submittedName>
        <fullName evidence="5">Metalloprotease PmbA</fullName>
    </submittedName>
</protein>
<dbReference type="Gene3D" id="3.30.2290.10">
    <property type="entry name" value="PmbA/TldD superfamily"/>
    <property type="match status" value="1"/>
</dbReference>
<dbReference type="SUPFAM" id="SSF111283">
    <property type="entry name" value="Putative modulator of DNA gyrase, PmbA/TldD"/>
    <property type="match status" value="1"/>
</dbReference>
<feature type="domain" description="Metalloprotease TldD/E C-terminal" evidence="3">
    <location>
        <begin position="237"/>
        <end position="445"/>
    </location>
</feature>
<dbReference type="RefSeq" id="WP_024496088.1">
    <property type="nucleotide sequence ID" value="NZ_AWGA01000054.1"/>
</dbReference>
<dbReference type="PANTHER" id="PTHR43421:SF1">
    <property type="entry name" value="METALLOPROTEASE PMBA"/>
    <property type="match status" value="1"/>
</dbReference>
<evidence type="ECO:0000259" key="3">
    <source>
        <dbReference type="Pfam" id="PF19289"/>
    </source>
</evidence>
<dbReference type="InterPro" id="IPR002510">
    <property type="entry name" value="Metalloprtase-TldD/E_N"/>
</dbReference>
<dbReference type="GO" id="GO:0006508">
    <property type="term" value="P:proteolysis"/>
    <property type="evidence" value="ECO:0007669"/>
    <property type="project" value="InterPro"/>
</dbReference>
<dbReference type="InterPro" id="IPR047657">
    <property type="entry name" value="PmbA"/>
</dbReference>